<comment type="similarity">
    <text evidence="1">Belongs to the TrbG/VirB9 family.</text>
</comment>
<dbReference type="NCBIfam" id="TIGR02775">
    <property type="entry name" value="TrbG_Ti"/>
    <property type="match status" value="1"/>
</dbReference>
<name>A0ABW5C7A7_9PROT</name>
<gene>
    <name evidence="4" type="primary">trbG</name>
    <name evidence="4" type="ORF">ACFSNB_05200</name>
</gene>
<evidence type="ECO:0000256" key="3">
    <source>
        <dbReference type="SAM" id="SignalP"/>
    </source>
</evidence>
<dbReference type="Gene3D" id="2.60.40.2500">
    <property type="match status" value="1"/>
</dbReference>
<evidence type="ECO:0000313" key="5">
    <source>
        <dbReference type="Proteomes" id="UP001597296"/>
    </source>
</evidence>
<organism evidence="4 5">
    <name type="scientific">Phaeospirillum tilakii</name>
    <dbReference type="NCBI Taxonomy" id="741673"/>
    <lineage>
        <taxon>Bacteria</taxon>
        <taxon>Pseudomonadati</taxon>
        <taxon>Pseudomonadota</taxon>
        <taxon>Alphaproteobacteria</taxon>
        <taxon>Rhodospirillales</taxon>
        <taxon>Rhodospirillaceae</taxon>
        <taxon>Phaeospirillum</taxon>
    </lineage>
</organism>
<evidence type="ECO:0000256" key="2">
    <source>
        <dbReference type="ARBA" id="ARBA00022729"/>
    </source>
</evidence>
<evidence type="ECO:0000256" key="1">
    <source>
        <dbReference type="ARBA" id="ARBA00006135"/>
    </source>
</evidence>
<dbReference type="PROSITE" id="PS51257">
    <property type="entry name" value="PROKAR_LIPOPROTEIN"/>
    <property type="match status" value="1"/>
</dbReference>
<dbReference type="InterPro" id="IPR033645">
    <property type="entry name" value="VirB9/CagX/TrbG_C"/>
</dbReference>
<dbReference type="RefSeq" id="WP_377314976.1">
    <property type="nucleotide sequence ID" value="NZ_JBHUIY010000007.1"/>
</dbReference>
<dbReference type="InterPro" id="IPR038161">
    <property type="entry name" value="VirB9/CagX/TrbG_C_sf"/>
</dbReference>
<protein>
    <submittedName>
        <fullName evidence="4">P-type conjugative transfer protein TrbG</fullName>
    </submittedName>
</protein>
<dbReference type="EMBL" id="JBHUIY010000007">
    <property type="protein sequence ID" value="MFD2233195.1"/>
    <property type="molecule type" value="Genomic_DNA"/>
</dbReference>
<dbReference type="CDD" id="cd06911">
    <property type="entry name" value="VirB9_CagX_TrbG"/>
    <property type="match status" value="1"/>
</dbReference>
<keyword evidence="5" id="KW-1185">Reference proteome</keyword>
<sequence>MTRLAPILLVLLLAACAAKEPPPPIAYDDLPLRPATLAPEAPRPVEVVEIPTPLPLPGQLQPLPSPGKADRRTATVRVAAANRAALREPVAPGYINAIQVYPYSEGALYRLYAAPEMVSDIALEPGEQLTAVSAGDTVRWVIGDTTSGAGEGRRVHVLVKPFAPGLRTNLIITTDRRFYHLQLESTVRTSMAAISWTYPQGTLLALQRRNASAEAAAPVAGGIALESLRFRYAISGDSPPWRPLRAFDDGAKVYIEFPARLDQGEAPPLFVVGPDGGAQLVNYRVRRNFYIVDRLFAAAELRLGADPQQVVRIGRTDGASGGGRS</sequence>
<feature type="chain" id="PRO_5046126332" evidence="3">
    <location>
        <begin position="27"/>
        <end position="325"/>
    </location>
</feature>
<dbReference type="Proteomes" id="UP001597296">
    <property type="component" value="Unassembled WGS sequence"/>
</dbReference>
<keyword evidence="2 3" id="KW-0732">Signal</keyword>
<dbReference type="InterPro" id="IPR014142">
    <property type="entry name" value="TrbG_Ti"/>
</dbReference>
<dbReference type="Pfam" id="PF03524">
    <property type="entry name" value="CagX"/>
    <property type="match status" value="1"/>
</dbReference>
<proteinExistence type="inferred from homology"/>
<comment type="caution">
    <text evidence="4">The sequence shown here is derived from an EMBL/GenBank/DDBJ whole genome shotgun (WGS) entry which is preliminary data.</text>
</comment>
<dbReference type="InterPro" id="IPR010258">
    <property type="entry name" value="Conjugal_tfr_TrbG/VirB9/CagX"/>
</dbReference>
<reference evidence="5" key="1">
    <citation type="journal article" date="2019" name="Int. J. Syst. Evol. Microbiol.">
        <title>The Global Catalogue of Microorganisms (GCM) 10K type strain sequencing project: providing services to taxonomists for standard genome sequencing and annotation.</title>
        <authorList>
            <consortium name="The Broad Institute Genomics Platform"/>
            <consortium name="The Broad Institute Genome Sequencing Center for Infectious Disease"/>
            <person name="Wu L."/>
            <person name="Ma J."/>
        </authorList>
    </citation>
    <scope>NUCLEOTIDE SEQUENCE [LARGE SCALE GENOMIC DNA]</scope>
    <source>
        <strain evidence="5">KCTC 15012</strain>
    </source>
</reference>
<feature type="signal peptide" evidence="3">
    <location>
        <begin position="1"/>
        <end position="26"/>
    </location>
</feature>
<accession>A0ABW5C7A7</accession>
<evidence type="ECO:0000313" key="4">
    <source>
        <dbReference type="EMBL" id="MFD2233195.1"/>
    </source>
</evidence>